<dbReference type="EMBL" id="CP129674">
    <property type="protein sequence ID" value="XDS44659.1"/>
    <property type="molecule type" value="Genomic_DNA"/>
</dbReference>
<dbReference type="Gene3D" id="1.10.260.40">
    <property type="entry name" value="lambda repressor-like DNA-binding domains"/>
    <property type="match status" value="1"/>
</dbReference>
<proteinExistence type="predicted"/>
<dbReference type="SMART" id="SM00530">
    <property type="entry name" value="HTH_XRE"/>
    <property type="match status" value="1"/>
</dbReference>
<dbReference type="KEGG" id="baqk:QN215_00500"/>
<gene>
    <name evidence="3" type="ORF">QN215_00500</name>
</gene>
<accession>A0AB39U6M8</accession>
<dbReference type="RefSeq" id="WP_369344230.1">
    <property type="nucleotide sequence ID" value="NZ_CP129674.1"/>
</dbReference>
<feature type="region of interest" description="Disordered" evidence="1">
    <location>
        <begin position="80"/>
        <end position="106"/>
    </location>
</feature>
<dbReference type="PROSITE" id="PS50943">
    <property type="entry name" value="HTH_CROC1"/>
    <property type="match status" value="1"/>
</dbReference>
<dbReference type="GO" id="GO:0003677">
    <property type="term" value="F:DNA binding"/>
    <property type="evidence" value="ECO:0007669"/>
    <property type="project" value="InterPro"/>
</dbReference>
<dbReference type="InterPro" id="IPR010982">
    <property type="entry name" value="Lambda_DNA-bd_dom_sf"/>
</dbReference>
<reference evidence="3" key="1">
    <citation type="submission" date="2023-07" db="EMBL/GenBank/DDBJ databases">
        <title>Bifidobacterium aquikefiriaerophilum sp. nov. and Bifidobacterium eccum sp. nov., isolated from water kefir.</title>
        <authorList>
            <person name="Breselge S."/>
            <person name="Bellassi P."/>
            <person name="Barcenilla C."/>
            <person name="Alvarez-Ordonez A."/>
            <person name="Morelli L."/>
            <person name="Cotter P.D."/>
        </authorList>
    </citation>
    <scope>NUCLEOTIDE SEQUENCE</scope>
    <source>
        <strain evidence="3">WK041_4_12</strain>
    </source>
</reference>
<dbReference type="AlphaFoldDB" id="A0AB39U6M8"/>
<evidence type="ECO:0000313" key="3">
    <source>
        <dbReference type="EMBL" id="XDS44659.1"/>
    </source>
</evidence>
<dbReference type="InterPro" id="IPR001387">
    <property type="entry name" value="Cro/C1-type_HTH"/>
</dbReference>
<dbReference type="SUPFAM" id="SSF47413">
    <property type="entry name" value="lambda repressor-like DNA-binding domains"/>
    <property type="match status" value="1"/>
</dbReference>
<feature type="domain" description="HTH cro/C1-type" evidence="2">
    <location>
        <begin position="18"/>
        <end position="73"/>
    </location>
</feature>
<organism evidence="3">
    <name type="scientific">Bifidobacterium aquikefiricola</name>
    <dbReference type="NCBI Taxonomy" id="3059038"/>
    <lineage>
        <taxon>Bacteria</taxon>
        <taxon>Bacillati</taxon>
        <taxon>Actinomycetota</taxon>
        <taxon>Actinomycetes</taxon>
        <taxon>Bifidobacteriales</taxon>
        <taxon>Bifidobacteriaceae</taxon>
        <taxon>Bifidobacterium</taxon>
    </lineage>
</organism>
<name>A0AB39U6M8_9BIFI</name>
<evidence type="ECO:0000259" key="2">
    <source>
        <dbReference type="PROSITE" id="PS50943"/>
    </source>
</evidence>
<sequence length="138" mass="15347">MEQFSSRIFSIHQIATVIKDARNARGWTQEEVAAQTGFSRVWINRFEQSVISDPSFRRILAMCDVLSIDLSASYAPGKQVLPTRRHSRQRAKGSASKALEGDERTIRPQTVREAAAILESLARGTENGTVTANEENSL</sequence>
<evidence type="ECO:0000256" key="1">
    <source>
        <dbReference type="SAM" id="MobiDB-lite"/>
    </source>
</evidence>
<dbReference type="CDD" id="cd00093">
    <property type="entry name" value="HTH_XRE"/>
    <property type="match status" value="1"/>
</dbReference>
<dbReference type="Pfam" id="PF13560">
    <property type="entry name" value="HTH_31"/>
    <property type="match status" value="1"/>
</dbReference>
<protein>
    <submittedName>
        <fullName evidence="3">Helix-turn-helix transcriptional regulator</fullName>
    </submittedName>
</protein>